<keyword evidence="3 4" id="KW-0560">Oxidoreductase</keyword>
<sequence>MKKMNIFLLGGTKDSTELIKHLKSSYDAHILTTTTTEYGSKLAIEAGSNDTIARPLLKDEIIEIIDNSDFDLLIDATHPFAEHITKTSKSVSKICNIKYIRFERPSLSFDDIDDSHIVYAKSFVNAGEIIAEQYPEGNVLHFAGANTMEDVLKNVASERFYPRILKVPKSIEKCEKLGIENDHIIEMKGAASLEENIDLIEKYNASVMITKESGEIGGVIEKIEAANQKDISLLMIKRPVIKELEKEDIVSTLEEFDKKIEKLF</sequence>
<dbReference type="PANTHER" id="PTHR36925:SF1">
    <property type="entry name" value="COBALT-PRECORRIN-6A REDUCTASE"/>
    <property type="match status" value="1"/>
</dbReference>
<protein>
    <submittedName>
        <fullName evidence="4">Precorrin-6A reductase</fullName>
        <ecNumber evidence="4">1.3.1.54</ecNumber>
    </submittedName>
</protein>
<dbReference type="GO" id="GO:0009236">
    <property type="term" value="P:cobalamin biosynthetic process"/>
    <property type="evidence" value="ECO:0007669"/>
    <property type="project" value="UniProtKB-KW"/>
</dbReference>
<gene>
    <name evidence="4" type="primary">cobK</name>
    <name evidence="4" type="ORF">E7Z74_07585</name>
</gene>
<dbReference type="Proteomes" id="UP000713479">
    <property type="component" value="Unassembled WGS sequence"/>
</dbReference>
<evidence type="ECO:0000256" key="3">
    <source>
        <dbReference type="ARBA" id="ARBA00023002"/>
    </source>
</evidence>
<dbReference type="PANTHER" id="PTHR36925">
    <property type="entry name" value="COBALT-PRECORRIN-6A REDUCTASE"/>
    <property type="match status" value="1"/>
</dbReference>
<evidence type="ECO:0000313" key="5">
    <source>
        <dbReference type="Proteomes" id="UP000713479"/>
    </source>
</evidence>
<comment type="caution">
    <text evidence="4">The sequence shown here is derived from an EMBL/GenBank/DDBJ whole genome shotgun (WGS) entry which is preliminary data.</text>
</comment>
<accession>A0A8T3VRS1</accession>
<keyword evidence="2" id="KW-0169">Cobalamin biosynthesis</keyword>
<dbReference type="GO" id="GO:0016994">
    <property type="term" value="F:precorrin-6A reductase activity"/>
    <property type="evidence" value="ECO:0007669"/>
    <property type="project" value="UniProtKB-EC"/>
</dbReference>
<dbReference type="EC" id="1.3.1.54" evidence="4"/>
<evidence type="ECO:0000313" key="4">
    <source>
        <dbReference type="EMBL" id="MBE6511108.1"/>
    </source>
</evidence>
<comment type="pathway">
    <text evidence="1">Cofactor biosynthesis; adenosylcobalamin biosynthesis.</text>
</comment>
<dbReference type="AlphaFoldDB" id="A0A8T3VRS1"/>
<dbReference type="Pfam" id="PF02571">
    <property type="entry name" value="CbiJ"/>
    <property type="match status" value="1"/>
</dbReference>
<reference evidence="4" key="1">
    <citation type="submission" date="2019-04" db="EMBL/GenBank/DDBJ databases">
        <title>Evolution of Biomass-Degrading Anaerobic Consortia Revealed by Metagenomics.</title>
        <authorList>
            <person name="Peng X."/>
        </authorList>
    </citation>
    <scope>NUCLEOTIDE SEQUENCE</scope>
    <source>
        <strain evidence="4">SIG13</strain>
    </source>
</reference>
<dbReference type="InterPro" id="IPR003723">
    <property type="entry name" value="Precorrin-6x_reduct"/>
</dbReference>
<evidence type="ECO:0000256" key="2">
    <source>
        <dbReference type="ARBA" id="ARBA00022573"/>
    </source>
</evidence>
<evidence type="ECO:0000256" key="1">
    <source>
        <dbReference type="ARBA" id="ARBA00004953"/>
    </source>
</evidence>
<organism evidence="4 5">
    <name type="scientific">Methanobrevibacter millerae</name>
    <dbReference type="NCBI Taxonomy" id="230361"/>
    <lineage>
        <taxon>Archaea</taxon>
        <taxon>Methanobacteriati</taxon>
        <taxon>Methanobacteriota</taxon>
        <taxon>Methanomada group</taxon>
        <taxon>Methanobacteria</taxon>
        <taxon>Methanobacteriales</taxon>
        <taxon>Methanobacteriaceae</taxon>
        <taxon>Methanobrevibacter</taxon>
    </lineage>
</organism>
<dbReference type="PROSITE" id="PS51014">
    <property type="entry name" value="COBK_CBIJ"/>
    <property type="match status" value="1"/>
</dbReference>
<dbReference type="EMBL" id="SUTF01000009">
    <property type="protein sequence ID" value="MBE6511108.1"/>
    <property type="molecule type" value="Genomic_DNA"/>
</dbReference>
<name>A0A8T3VRS1_9EURY</name>
<dbReference type="NCBIfam" id="TIGR00715">
    <property type="entry name" value="precor6x_red"/>
    <property type="match status" value="1"/>
</dbReference>
<proteinExistence type="predicted"/>